<evidence type="ECO:0000313" key="2">
    <source>
        <dbReference type="EMBL" id="KFI45997.1"/>
    </source>
</evidence>
<dbReference type="Proteomes" id="UP000029096">
    <property type="component" value="Unassembled WGS sequence"/>
</dbReference>
<gene>
    <name evidence="2" type="ORF">BBOH_0804</name>
</gene>
<name>A0A086ZHJ7_9BIFI</name>
<feature type="compositionally biased region" description="Polar residues" evidence="1">
    <location>
        <begin position="67"/>
        <end position="80"/>
    </location>
</feature>
<evidence type="ECO:0000313" key="3">
    <source>
        <dbReference type="Proteomes" id="UP000029096"/>
    </source>
</evidence>
<sequence length="215" mass="23101">MIPPRRVVNTEPRRLEALGFRLRIVVSVFRTTPVNRVGTDSERYSVSPVRQGQVFCSCKLQITSESSDSQSFTGTEQTLLQARGKSPDQKHRKTVATANLLRAKAKSPDQAADVASGATHESAVPVNRPALVQAGKSPATAKPNFLDSGFPSHHSSVIAPGDHGFPGGLVIEVAMDCGSKNPLQCTGLILVRHSFESSPTGDRRRSHVNGPSARR</sequence>
<evidence type="ECO:0000256" key="1">
    <source>
        <dbReference type="SAM" id="MobiDB-lite"/>
    </source>
</evidence>
<organism evidence="2 3">
    <name type="scientific">Bifidobacterium bohemicum DSM 22767</name>
    <dbReference type="NCBI Taxonomy" id="1437606"/>
    <lineage>
        <taxon>Bacteria</taxon>
        <taxon>Bacillati</taxon>
        <taxon>Actinomycetota</taxon>
        <taxon>Actinomycetes</taxon>
        <taxon>Bifidobacteriales</taxon>
        <taxon>Bifidobacteriaceae</taxon>
        <taxon>Bifidobacterium</taxon>
    </lineage>
</organism>
<comment type="caution">
    <text evidence="2">The sequence shown here is derived from an EMBL/GenBank/DDBJ whole genome shotgun (WGS) entry which is preliminary data.</text>
</comment>
<dbReference type="STRING" id="1437606.BBOH_0804"/>
<keyword evidence="3" id="KW-1185">Reference proteome</keyword>
<dbReference type="AlphaFoldDB" id="A0A086ZHJ7"/>
<accession>A0A086ZHJ7</accession>
<protein>
    <submittedName>
        <fullName evidence="2">Uncharacterized protein</fullName>
    </submittedName>
</protein>
<proteinExistence type="predicted"/>
<feature type="region of interest" description="Disordered" evidence="1">
    <location>
        <begin position="67"/>
        <end position="92"/>
    </location>
</feature>
<feature type="region of interest" description="Disordered" evidence="1">
    <location>
        <begin position="196"/>
        <end position="215"/>
    </location>
</feature>
<reference evidence="2 3" key="1">
    <citation type="submission" date="2014-03" db="EMBL/GenBank/DDBJ databases">
        <title>Genomics of Bifidobacteria.</title>
        <authorList>
            <person name="Ventura M."/>
            <person name="Milani C."/>
            <person name="Lugli G.A."/>
        </authorList>
    </citation>
    <scope>NUCLEOTIDE SEQUENCE [LARGE SCALE GENOMIC DNA]</scope>
    <source>
        <strain evidence="2 3">DSM 22767</strain>
    </source>
</reference>
<dbReference type="EMBL" id="JGYP01000002">
    <property type="protein sequence ID" value="KFI45997.1"/>
    <property type="molecule type" value="Genomic_DNA"/>
</dbReference>